<dbReference type="AlphaFoldDB" id="A0A2P2IH17"/>
<proteinExistence type="predicted"/>
<name>A0A2P2IH17_RHIMU</name>
<evidence type="ECO:0000313" key="2">
    <source>
        <dbReference type="EMBL" id="MBW80519.1"/>
    </source>
</evidence>
<dbReference type="PANTHER" id="PTHR34454:SF3">
    <property type="entry name" value="PEPTIDASE I, PUTATIVE-RELATED"/>
    <property type="match status" value="1"/>
</dbReference>
<feature type="transmembrane region" description="Helical" evidence="1">
    <location>
        <begin position="18"/>
        <end position="39"/>
    </location>
</feature>
<keyword evidence="1" id="KW-0472">Membrane</keyword>
<dbReference type="PANTHER" id="PTHR34454">
    <property type="entry name" value="TUNICAMYCIN INDUCED PROTEIN"/>
    <property type="match status" value="1"/>
</dbReference>
<evidence type="ECO:0000256" key="1">
    <source>
        <dbReference type="SAM" id="Phobius"/>
    </source>
</evidence>
<dbReference type="InterPro" id="IPR053283">
    <property type="entry name" value="TUNICAMYCIN_INDUCED_1"/>
</dbReference>
<dbReference type="EMBL" id="GGEC01000037">
    <property type="protein sequence ID" value="MBW80520.1"/>
    <property type="molecule type" value="Transcribed_RNA"/>
</dbReference>
<keyword evidence="1" id="KW-0812">Transmembrane</keyword>
<protein>
    <submittedName>
        <fullName evidence="2">Uncharacterized protein LOC105130079 isoform X2</fullName>
    </submittedName>
</protein>
<sequence>MGNGRFIDNRGNALFWPLWHSMCMPLLLIHVIGSAYMVADMSQDPDAGMQTIFMSKDMIKLLPLKCYARNVHKSHTHPIHSLSLNIARLHKLLRSFLAERIWQSGLLGFLRANLKASTVIRFQLELEKSMGSRETLIRTLSE</sequence>
<dbReference type="EMBL" id="GGEC01000036">
    <property type="protein sequence ID" value="MBW80519.1"/>
    <property type="molecule type" value="Transcribed_RNA"/>
</dbReference>
<reference evidence="2" key="1">
    <citation type="submission" date="2018-02" db="EMBL/GenBank/DDBJ databases">
        <title>Rhizophora mucronata_Transcriptome.</title>
        <authorList>
            <person name="Meera S.P."/>
            <person name="Sreeshan A."/>
            <person name="Augustine A."/>
        </authorList>
    </citation>
    <scope>NUCLEOTIDE SEQUENCE</scope>
    <source>
        <tissue evidence="2">Leaf</tissue>
    </source>
</reference>
<keyword evidence="1" id="KW-1133">Transmembrane helix</keyword>
<organism evidence="2">
    <name type="scientific">Rhizophora mucronata</name>
    <name type="common">Asiatic mangrove</name>
    <dbReference type="NCBI Taxonomy" id="61149"/>
    <lineage>
        <taxon>Eukaryota</taxon>
        <taxon>Viridiplantae</taxon>
        <taxon>Streptophyta</taxon>
        <taxon>Embryophyta</taxon>
        <taxon>Tracheophyta</taxon>
        <taxon>Spermatophyta</taxon>
        <taxon>Magnoliopsida</taxon>
        <taxon>eudicotyledons</taxon>
        <taxon>Gunneridae</taxon>
        <taxon>Pentapetalae</taxon>
        <taxon>rosids</taxon>
        <taxon>fabids</taxon>
        <taxon>Malpighiales</taxon>
        <taxon>Rhizophoraceae</taxon>
        <taxon>Rhizophora</taxon>
    </lineage>
</organism>
<accession>A0A2P2IH17</accession>